<dbReference type="RefSeq" id="WP_149528320.1">
    <property type="nucleotide sequence ID" value="NZ_AP018929.1"/>
</dbReference>
<gene>
    <name evidence="2" type="ORF">IC006_0641</name>
</gene>
<dbReference type="GeneID" id="41714469"/>
<feature type="transmembrane region" description="Helical" evidence="1">
    <location>
        <begin position="88"/>
        <end position="109"/>
    </location>
</feature>
<evidence type="ECO:0000256" key="1">
    <source>
        <dbReference type="SAM" id="Phobius"/>
    </source>
</evidence>
<sequence length="155" mass="17525">MKKIILIVLIVSSVIILSLGTYLHSIDHPIAQNVVTPQTVPATPQTGYIVYHHPNGSNTTVTAAFGVIPPTGCITQSKYIPPPWYASLWPEALIAGFAILFGTLLASFYKKISNYKIRNYKDLYYGLKALYRKWYNYEFGSEEESHFKVHKPDED</sequence>
<dbReference type="Proteomes" id="UP000322983">
    <property type="component" value="Chromosome"/>
</dbReference>
<keyword evidence="1" id="KW-0472">Membrane</keyword>
<keyword evidence="1" id="KW-1133">Transmembrane helix</keyword>
<evidence type="ECO:0000313" key="2">
    <source>
        <dbReference type="EMBL" id="BBG23357.1"/>
    </source>
</evidence>
<dbReference type="OrthoDB" id="44262at2157"/>
<protein>
    <submittedName>
        <fullName evidence="2">Uncharacterized protein</fullName>
    </submittedName>
</protein>
<organism evidence="2 3">
    <name type="scientific">Sulfuracidifex tepidarius</name>
    <dbReference type="NCBI Taxonomy" id="1294262"/>
    <lineage>
        <taxon>Archaea</taxon>
        <taxon>Thermoproteota</taxon>
        <taxon>Thermoprotei</taxon>
        <taxon>Sulfolobales</taxon>
        <taxon>Sulfolobaceae</taxon>
        <taxon>Sulfuracidifex</taxon>
    </lineage>
</organism>
<accession>A0A510DT83</accession>
<keyword evidence="1" id="KW-0812">Transmembrane</keyword>
<proteinExistence type="predicted"/>
<reference evidence="2 3" key="1">
    <citation type="journal article" date="2020" name="Int. J. Syst. Evol. Microbiol.">
        <title>Sulfuracidifex tepidarius gen. nov., sp. nov. and transfer of Sulfolobus metallicus Huber and Stetter 1992 to the genus Sulfuracidifex as Sulfuracidifex metallicus comb. nov.</title>
        <authorList>
            <person name="Itoh T."/>
            <person name="Miura T."/>
            <person name="Sakai H.D."/>
            <person name="Kato S."/>
            <person name="Ohkuma M."/>
            <person name="Takashina T."/>
        </authorList>
    </citation>
    <scope>NUCLEOTIDE SEQUENCE [LARGE SCALE GENOMIC DNA]</scope>
    <source>
        <strain evidence="2 3">IC-006</strain>
    </source>
</reference>
<name>A0A510DT83_9CREN</name>
<dbReference type="AlphaFoldDB" id="A0A510DT83"/>
<keyword evidence="3" id="KW-1185">Reference proteome</keyword>
<evidence type="ECO:0000313" key="3">
    <source>
        <dbReference type="Proteomes" id="UP000322983"/>
    </source>
</evidence>
<dbReference type="EMBL" id="AP018929">
    <property type="protein sequence ID" value="BBG23357.1"/>
    <property type="molecule type" value="Genomic_DNA"/>
</dbReference>
<dbReference type="KEGG" id="step:IC006_0641"/>